<dbReference type="EMBL" id="BEXD01003927">
    <property type="protein sequence ID" value="GBC04089.1"/>
    <property type="molecule type" value="Genomic_DNA"/>
</dbReference>
<comment type="caution">
    <text evidence="1">The sequence shown here is derived from an EMBL/GenBank/DDBJ whole genome shotgun (WGS) entry which is preliminary data.</text>
</comment>
<evidence type="ECO:0000313" key="1">
    <source>
        <dbReference type="EMBL" id="GBC04089.1"/>
    </source>
</evidence>
<evidence type="ECO:0000313" key="2">
    <source>
        <dbReference type="EMBL" id="GES80866.1"/>
    </source>
</evidence>
<reference evidence="2" key="2">
    <citation type="submission" date="2019-10" db="EMBL/GenBank/DDBJ databases">
        <title>Conservation and host-specific expression of non-tandemly repeated heterogenous ribosome RNA gene in arbuscular mycorrhizal fungi.</title>
        <authorList>
            <person name="Maeda T."/>
            <person name="Kobayashi Y."/>
            <person name="Nakagawa T."/>
            <person name="Ezawa T."/>
            <person name="Yamaguchi K."/>
            <person name="Bino T."/>
            <person name="Nishimoto Y."/>
            <person name="Shigenobu S."/>
            <person name="Kawaguchi M."/>
        </authorList>
    </citation>
    <scope>NUCLEOTIDE SEQUENCE</scope>
    <source>
        <strain evidence="2">HR1</strain>
    </source>
</reference>
<proteinExistence type="predicted"/>
<evidence type="ECO:0000313" key="3">
    <source>
        <dbReference type="Proteomes" id="UP000247702"/>
    </source>
</evidence>
<dbReference type="EMBL" id="BLAL01000053">
    <property type="protein sequence ID" value="GES80866.1"/>
    <property type="molecule type" value="Genomic_DNA"/>
</dbReference>
<gene>
    <name evidence="2" type="ORF">RCL2_000812700</name>
    <name evidence="1" type="ORF">RclHR1_05500004</name>
</gene>
<organism evidence="1 3">
    <name type="scientific">Rhizophagus clarus</name>
    <dbReference type="NCBI Taxonomy" id="94130"/>
    <lineage>
        <taxon>Eukaryota</taxon>
        <taxon>Fungi</taxon>
        <taxon>Fungi incertae sedis</taxon>
        <taxon>Mucoromycota</taxon>
        <taxon>Glomeromycotina</taxon>
        <taxon>Glomeromycetes</taxon>
        <taxon>Glomerales</taxon>
        <taxon>Glomeraceae</taxon>
        <taxon>Rhizophagus</taxon>
    </lineage>
</organism>
<sequence length="122" mass="13722">MSVIESTILKEIVDTLGNLGNIGTLSPDEQQQRVNDIMGISPATQRVNIHKLAVYTNLTYSNIMLILRIGLKVAHTRTKNLLEEVDYLRLKLDLSSSPAKLQQQQPIPLDTPKVEKMEIIED</sequence>
<protein>
    <submittedName>
        <fullName evidence="1">Uncharacterized protein</fullName>
    </submittedName>
</protein>
<accession>A0A2Z6SFU3</accession>
<dbReference type="Proteomes" id="UP000615446">
    <property type="component" value="Unassembled WGS sequence"/>
</dbReference>
<keyword evidence="3" id="KW-1185">Reference proteome</keyword>
<name>A0A2Z6SFU3_9GLOM</name>
<dbReference type="Proteomes" id="UP000247702">
    <property type="component" value="Unassembled WGS sequence"/>
</dbReference>
<dbReference type="AlphaFoldDB" id="A0A2Z6SFU3"/>
<reference evidence="1 3" key="1">
    <citation type="submission" date="2017-11" db="EMBL/GenBank/DDBJ databases">
        <title>The genome of Rhizophagus clarus HR1 reveals common genetic basis of auxotrophy among arbuscular mycorrhizal fungi.</title>
        <authorList>
            <person name="Kobayashi Y."/>
        </authorList>
    </citation>
    <scope>NUCLEOTIDE SEQUENCE [LARGE SCALE GENOMIC DNA]</scope>
    <source>
        <strain evidence="1 3">HR1</strain>
    </source>
</reference>